<dbReference type="PANTHER" id="PTHR47152">
    <property type="entry name" value="SLR2084 PROTEIN-RELATED"/>
    <property type="match status" value="1"/>
</dbReference>
<organism evidence="2">
    <name type="scientific">uncultured Rubrobacteraceae bacterium</name>
    <dbReference type="NCBI Taxonomy" id="349277"/>
    <lineage>
        <taxon>Bacteria</taxon>
        <taxon>Bacillati</taxon>
        <taxon>Actinomycetota</taxon>
        <taxon>Rubrobacteria</taxon>
        <taxon>Rubrobacterales</taxon>
        <taxon>Rubrobacteraceae</taxon>
        <taxon>environmental samples</taxon>
    </lineage>
</organism>
<dbReference type="Gene3D" id="3.90.1570.10">
    <property type="entry name" value="tt1808, chain A"/>
    <property type="match status" value="1"/>
</dbReference>
<dbReference type="InterPro" id="IPR008538">
    <property type="entry name" value="Uma2"/>
</dbReference>
<reference evidence="2" key="1">
    <citation type="submission" date="2020-02" db="EMBL/GenBank/DDBJ databases">
        <authorList>
            <person name="Meier V. D."/>
        </authorList>
    </citation>
    <scope>NUCLEOTIDE SEQUENCE</scope>
    <source>
        <strain evidence="2">AVDCRST_MAG82</strain>
    </source>
</reference>
<evidence type="ECO:0000313" key="2">
    <source>
        <dbReference type="EMBL" id="CAA9449511.1"/>
    </source>
</evidence>
<dbReference type="SUPFAM" id="SSF52980">
    <property type="entry name" value="Restriction endonuclease-like"/>
    <property type="match status" value="1"/>
</dbReference>
<accession>A0A6J4QMS2</accession>
<feature type="domain" description="Putative restriction endonuclease" evidence="1">
    <location>
        <begin position="19"/>
        <end position="175"/>
    </location>
</feature>
<dbReference type="PANTHER" id="PTHR47152:SF2">
    <property type="entry name" value="SLR2084 PROTEIN"/>
    <property type="match status" value="1"/>
</dbReference>
<name>A0A6J4QMS2_9ACTN</name>
<evidence type="ECO:0000259" key="1">
    <source>
        <dbReference type="Pfam" id="PF05685"/>
    </source>
</evidence>
<gene>
    <name evidence="2" type="ORF">AVDCRST_MAG82-3666</name>
</gene>
<dbReference type="AlphaFoldDB" id="A0A6J4QMS2"/>
<dbReference type="Pfam" id="PF05685">
    <property type="entry name" value="Uma2"/>
    <property type="match status" value="1"/>
</dbReference>
<sequence>MKTVKSPAEGRVLFRNASWETYERLMAEREERPVPRFFYDRGVLEILRPSKKHETISRVVALLVELVATEEGLDVESSGSTTFKREDLGRGFEPDECFYFGDSAGRVRGMDDIDLDAGDPPPELVVEADLTSSSLDKLPIYARLGVAEVWRYASGRPEILVLSGEGYERTTHSRALSFLRDEDLGRFVEEGLRKERPEWVREVRRWTRSRGFRTGPEGE</sequence>
<proteinExistence type="predicted"/>
<dbReference type="CDD" id="cd06260">
    <property type="entry name" value="DUF820-like"/>
    <property type="match status" value="1"/>
</dbReference>
<dbReference type="EMBL" id="CADCVA010000448">
    <property type="protein sequence ID" value="CAA9449511.1"/>
    <property type="molecule type" value="Genomic_DNA"/>
</dbReference>
<protein>
    <submittedName>
        <fullName evidence="2">Flavodoxin reductases (Ferredoxin-NADPH reductases) family 1</fullName>
    </submittedName>
</protein>
<dbReference type="InterPro" id="IPR011335">
    <property type="entry name" value="Restrct_endonuc-II-like"/>
</dbReference>
<dbReference type="InterPro" id="IPR012296">
    <property type="entry name" value="Nuclease_put_TT1808"/>
</dbReference>